<feature type="coiled-coil region" evidence="1">
    <location>
        <begin position="286"/>
        <end position="313"/>
    </location>
</feature>
<feature type="coiled-coil region" evidence="1">
    <location>
        <begin position="367"/>
        <end position="452"/>
    </location>
</feature>
<protein>
    <submittedName>
        <fullName evidence="3">ATG16 domain containing protein</fullName>
    </submittedName>
</protein>
<proteinExistence type="predicted"/>
<sequence length="574" mass="63243">MSCVVGLQSQEIPRLSFYATAYNELLGRFRELEQIHNQRMSEYKAASDTINLLKARLVTFAKAQPPAAPTVTSPSTSAQPLASPQNAPSMSTSTGKPPPVIDWNSESGKFFSNYLLKQRETLLAAQKECDALKGRVAELTTQLEAKSKLDPETVTAIEKAELMEAELEGLHERLEKCEEDLKNSQAELAKTKAQNEELTSQVSDFKEKAVQTRNTLSKAQLHLVTLQNRCTTAERDLATARESLKAKDEALKANARSPKQQPADLSRASGSSGERTIVYVPTAAELEQATSMLASLQNEVSRLTREKIGINQEIIRLKGIIKEKETENQVLGEKLLKSAELASELGRYASHANRLDLAERAPELRMHLAANSRSQAAEEKLSAAEKQVQELKQRVSTQQKELSDMQKVVNITSGITKLAEYQAQVSKLESDLENVTRARDEALVQLDSWEQNRNSWKRWGEIMALRAKQWEDEALKARSQLEEPPVLPLPDVSASGGGPLTEPGKTRKRPLDMPDTDVDGPCVAAQPSAPPTTTPSSTAPYTSFDKPAAGPDSSNLDRDEPSERKKARLEVPAT</sequence>
<accession>A0A5N5QDG7</accession>
<dbReference type="Proteomes" id="UP000383932">
    <property type="component" value="Unassembled WGS sequence"/>
</dbReference>
<dbReference type="PANTHER" id="PTHR23159">
    <property type="entry name" value="CENTROSOMAL PROTEIN 2"/>
    <property type="match status" value="1"/>
</dbReference>
<keyword evidence="4" id="KW-1185">Reference proteome</keyword>
<organism evidence="3 4">
    <name type="scientific">Ceratobasidium theobromae</name>
    <dbReference type="NCBI Taxonomy" id="1582974"/>
    <lineage>
        <taxon>Eukaryota</taxon>
        <taxon>Fungi</taxon>
        <taxon>Dikarya</taxon>
        <taxon>Basidiomycota</taxon>
        <taxon>Agaricomycotina</taxon>
        <taxon>Agaricomycetes</taxon>
        <taxon>Cantharellales</taxon>
        <taxon>Ceratobasidiaceae</taxon>
        <taxon>Ceratobasidium</taxon>
    </lineage>
</organism>
<evidence type="ECO:0000256" key="1">
    <source>
        <dbReference type="SAM" id="Coils"/>
    </source>
</evidence>
<feature type="region of interest" description="Disordered" evidence="2">
    <location>
        <begin position="66"/>
        <end position="100"/>
    </location>
</feature>
<name>A0A5N5QDG7_9AGAM</name>
<feature type="compositionally biased region" description="Basic and acidic residues" evidence="2">
    <location>
        <begin position="555"/>
        <end position="564"/>
    </location>
</feature>
<feature type="coiled-coil region" evidence="1">
    <location>
        <begin position="122"/>
        <end position="243"/>
    </location>
</feature>
<dbReference type="OrthoDB" id="3184402at2759"/>
<reference evidence="3 4" key="1">
    <citation type="journal article" date="2019" name="Fungal Biol. Biotechnol.">
        <title>Draft genome sequence of fastidious pathogen Ceratobasidium theobromae, which causes vascular-streak dieback in Theobroma cacao.</title>
        <authorList>
            <person name="Ali S.S."/>
            <person name="Asman A."/>
            <person name="Shao J."/>
            <person name="Firmansyah A.P."/>
            <person name="Susilo A.W."/>
            <person name="Rosmana A."/>
            <person name="McMahon P."/>
            <person name="Junaid M."/>
            <person name="Guest D."/>
            <person name="Kheng T.Y."/>
            <person name="Meinhardt L.W."/>
            <person name="Bailey B.A."/>
        </authorList>
    </citation>
    <scope>NUCLEOTIDE SEQUENCE [LARGE SCALE GENOMIC DNA]</scope>
    <source>
        <strain evidence="3 4">CT2</strain>
    </source>
</reference>
<feature type="compositionally biased region" description="Low complexity" evidence="2">
    <location>
        <begin position="66"/>
        <end position="80"/>
    </location>
</feature>
<feature type="compositionally biased region" description="Polar residues" evidence="2">
    <location>
        <begin position="82"/>
        <end position="95"/>
    </location>
</feature>
<feature type="region of interest" description="Disordered" evidence="2">
    <location>
        <begin position="251"/>
        <end position="272"/>
    </location>
</feature>
<keyword evidence="1" id="KW-0175">Coiled coil</keyword>
<comment type="caution">
    <text evidence="3">The sequence shown here is derived from an EMBL/GenBank/DDBJ whole genome shotgun (WGS) entry which is preliminary data.</text>
</comment>
<evidence type="ECO:0000313" key="3">
    <source>
        <dbReference type="EMBL" id="KAB5589792.1"/>
    </source>
</evidence>
<feature type="compositionally biased region" description="Low complexity" evidence="2">
    <location>
        <begin position="534"/>
        <end position="543"/>
    </location>
</feature>
<dbReference type="PANTHER" id="PTHR23159:SF31">
    <property type="entry name" value="CENTROSOME-ASSOCIATED PROTEIN CEP250 ISOFORM X1"/>
    <property type="match status" value="1"/>
</dbReference>
<evidence type="ECO:0000256" key="2">
    <source>
        <dbReference type="SAM" id="MobiDB-lite"/>
    </source>
</evidence>
<gene>
    <name evidence="3" type="ORF">CTheo_6770</name>
</gene>
<dbReference type="EMBL" id="SSOP01000229">
    <property type="protein sequence ID" value="KAB5589792.1"/>
    <property type="molecule type" value="Genomic_DNA"/>
</dbReference>
<feature type="region of interest" description="Disordered" evidence="2">
    <location>
        <begin position="481"/>
        <end position="574"/>
    </location>
</feature>
<dbReference type="AlphaFoldDB" id="A0A5N5QDG7"/>
<evidence type="ECO:0000313" key="4">
    <source>
        <dbReference type="Proteomes" id="UP000383932"/>
    </source>
</evidence>